<dbReference type="InterPro" id="IPR001433">
    <property type="entry name" value="OxRdtase_FAD/NAD-bd"/>
</dbReference>
<evidence type="ECO:0000313" key="3">
    <source>
        <dbReference type="Proteomes" id="UP000229916"/>
    </source>
</evidence>
<dbReference type="InterPro" id="IPR039261">
    <property type="entry name" value="FNR_nucleotide-bd"/>
</dbReference>
<dbReference type="SUPFAM" id="SSF52343">
    <property type="entry name" value="Ferredoxin reductase-like, C-terminal NADP-linked domain"/>
    <property type="match status" value="1"/>
</dbReference>
<reference evidence="3" key="1">
    <citation type="submission" date="2017-09" db="EMBL/GenBank/DDBJ databases">
        <title>Depth-based differentiation of microbial function through sediment-hosted aquifers and enrichment of novel symbionts in the deep terrestrial subsurface.</title>
        <authorList>
            <person name="Probst A.J."/>
            <person name="Ladd B."/>
            <person name="Jarett J.K."/>
            <person name="Geller-Mcgrath D.E."/>
            <person name="Sieber C.M.K."/>
            <person name="Emerson J.B."/>
            <person name="Anantharaman K."/>
            <person name="Thomas B.C."/>
            <person name="Malmstrom R."/>
            <person name="Stieglmeier M."/>
            <person name="Klingl A."/>
            <person name="Woyke T."/>
            <person name="Ryan C.M."/>
            <person name="Banfield J.F."/>
        </authorList>
    </citation>
    <scope>NUCLEOTIDE SEQUENCE [LARGE SCALE GENOMIC DNA]</scope>
</reference>
<evidence type="ECO:0000259" key="1">
    <source>
        <dbReference type="PROSITE" id="PS51384"/>
    </source>
</evidence>
<dbReference type="Gene3D" id="3.40.50.80">
    <property type="entry name" value="Nucleotide-binding domain of ferredoxin-NADP reductase (FNR) module"/>
    <property type="match status" value="1"/>
</dbReference>
<protein>
    <recommendedName>
        <fullName evidence="1">FAD-binding FR-type domain-containing protein</fullName>
    </recommendedName>
</protein>
<dbReference type="SUPFAM" id="SSF63380">
    <property type="entry name" value="Riboflavin synthase domain-like"/>
    <property type="match status" value="1"/>
</dbReference>
<dbReference type="InterPro" id="IPR017938">
    <property type="entry name" value="Riboflavin_synthase-like_b-brl"/>
</dbReference>
<dbReference type="AlphaFoldDB" id="A0A2M7AM29"/>
<accession>A0A2M7AM29</accession>
<dbReference type="Gene3D" id="2.40.30.10">
    <property type="entry name" value="Translation factors"/>
    <property type="match status" value="1"/>
</dbReference>
<dbReference type="PRINTS" id="PR00410">
    <property type="entry name" value="PHEHYDRXLASE"/>
</dbReference>
<feature type="domain" description="FAD-binding FR-type" evidence="1">
    <location>
        <begin position="1"/>
        <end position="99"/>
    </location>
</feature>
<organism evidence="2 3">
    <name type="scientific">candidate division WWE3 bacterium CG06_land_8_20_14_3_00_42_16</name>
    <dbReference type="NCBI Taxonomy" id="1975083"/>
    <lineage>
        <taxon>Bacteria</taxon>
        <taxon>Katanobacteria</taxon>
    </lineage>
</organism>
<sequence length="229" mass="26000">MEIQGKIVSNTKLNIYTQSLIVKPEQVKKIDFEAGQFMLLKLGENLQRAYSITNPPHQNDRLEFVIDTRPGGPGSQFALAAQKDDLVSLSGPFGKFRLRATDLPKVFIANGCGIPPLISMIEHLLHTGKTMPIKLYWGMRYQNELYFAERFRALKQTHSNFSYTFCITRPAKEEPFCATGRVTNVICLGIEENRKAEFYLCGKLAMIREMKTILTQHGIPSENVIHEGY</sequence>
<dbReference type="Pfam" id="PF00175">
    <property type="entry name" value="NAD_binding_1"/>
    <property type="match status" value="1"/>
</dbReference>
<gene>
    <name evidence="2" type="ORF">COS81_04010</name>
</gene>
<dbReference type="InterPro" id="IPR008333">
    <property type="entry name" value="Cbr1-like_FAD-bd_dom"/>
</dbReference>
<dbReference type="PANTHER" id="PTHR47354:SF5">
    <property type="entry name" value="PROTEIN RFBI"/>
    <property type="match status" value="1"/>
</dbReference>
<proteinExistence type="predicted"/>
<dbReference type="PROSITE" id="PS51384">
    <property type="entry name" value="FAD_FR"/>
    <property type="match status" value="1"/>
</dbReference>
<dbReference type="PANTHER" id="PTHR47354">
    <property type="entry name" value="NADH OXIDOREDUCTASE HCR"/>
    <property type="match status" value="1"/>
</dbReference>
<dbReference type="GO" id="GO:0016491">
    <property type="term" value="F:oxidoreductase activity"/>
    <property type="evidence" value="ECO:0007669"/>
    <property type="project" value="InterPro"/>
</dbReference>
<dbReference type="InterPro" id="IPR017927">
    <property type="entry name" value="FAD-bd_FR_type"/>
</dbReference>
<comment type="caution">
    <text evidence="2">The sequence shown here is derived from an EMBL/GenBank/DDBJ whole genome shotgun (WGS) entry which is preliminary data.</text>
</comment>
<dbReference type="Proteomes" id="UP000229916">
    <property type="component" value="Unassembled WGS sequence"/>
</dbReference>
<dbReference type="Pfam" id="PF00970">
    <property type="entry name" value="FAD_binding_6"/>
    <property type="match status" value="1"/>
</dbReference>
<dbReference type="InterPro" id="IPR050415">
    <property type="entry name" value="MRET"/>
</dbReference>
<name>A0A2M7AM29_UNCKA</name>
<dbReference type="EMBL" id="PEWD01000076">
    <property type="protein sequence ID" value="PIU68425.1"/>
    <property type="molecule type" value="Genomic_DNA"/>
</dbReference>
<evidence type="ECO:0000313" key="2">
    <source>
        <dbReference type="EMBL" id="PIU68425.1"/>
    </source>
</evidence>